<evidence type="ECO:0008006" key="7">
    <source>
        <dbReference type="Google" id="ProtNLM"/>
    </source>
</evidence>
<gene>
    <name evidence="5" type="ORF">U0070_002587</name>
</gene>
<dbReference type="InterPro" id="IPR032675">
    <property type="entry name" value="LRR_dom_sf"/>
</dbReference>
<keyword evidence="6" id="KW-1185">Reference proteome</keyword>
<dbReference type="PANTHER" id="PTHR48051:SF35">
    <property type="entry name" value="LEUCINE-RICH REPEAT-CONTAINING PROTEIN 27"/>
    <property type="match status" value="1"/>
</dbReference>
<keyword evidence="3" id="KW-0175">Coiled coil</keyword>
<dbReference type="InterPro" id="IPR003591">
    <property type="entry name" value="Leu-rich_rpt_typical-subtyp"/>
</dbReference>
<dbReference type="Gene3D" id="3.80.10.10">
    <property type="entry name" value="Ribonuclease Inhibitor"/>
    <property type="match status" value="1"/>
</dbReference>
<evidence type="ECO:0000313" key="6">
    <source>
        <dbReference type="Proteomes" id="UP001488838"/>
    </source>
</evidence>
<keyword evidence="2" id="KW-0677">Repeat</keyword>
<evidence type="ECO:0000256" key="3">
    <source>
        <dbReference type="SAM" id="Coils"/>
    </source>
</evidence>
<dbReference type="AlphaFoldDB" id="A0AAW0HR02"/>
<feature type="compositionally biased region" description="Basic residues" evidence="4">
    <location>
        <begin position="291"/>
        <end position="306"/>
    </location>
</feature>
<dbReference type="Proteomes" id="UP001488838">
    <property type="component" value="Unassembled WGS sequence"/>
</dbReference>
<comment type="caution">
    <text evidence="5">The sequence shown here is derived from an EMBL/GenBank/DDBJ whole genome shotgun (WGS) entry which is preliminary data.</text>
</comment>
<dbReference type="InterPro" id="IPR001611">
    <property type="entry name" value="Leu-rich_rpt"/>
</dbReference>
<evidence type="ECO:0000256" key="2">
    <source>
        <dbReference type="ARBA" id="ARBA00022737"/>
    </source>
</evidence>
<feature type="coiled-coil region" evidence="3">
    <location>
        <begin position="482"/>
        <end position="515"/>
    </location>
</feature>
<organism evidence="5 6">
    <name type="scientific">Myodes glareolus</name>
    <name type="common">Bank vole</name>
    <name type="synonym">Clethrionomys glareolus</name>
    <dbReference type="NCBI Taxonomy" id="447135"/>
    <lineage>
        <taxon>Eukaryota</taxon>
        <taxon>Metazoa</taxon>
        <taxon>Chordata</taxon>
        <taxon>Craniata</taxon>
        <taxon>Vertebrata</taxon>
        <taxon>Euteleostomi</taxon>
        <taxon>Mammalia</taxon>
        <taxon>Eutheria</taxon>
        <taxon>Euarchontoglires</taxon>
        <taxon>Glires</taxon>
        <taxon>Rodentia</taxon>
        <taxon>Myomorpha</taxon>
        <taxon>Muroidea</taxon>
        <taxon>Cricetidae</taxon>
        <taxon>Arvicolinae</taxon>
        <taxon>Myodes</taxon>
    </lineage>
</organism>
<dbReference type="PANTHER" id="PTHR48051">
    <property type="match status" value="1"/>
</dbReference>
<evidence type="ECO:0000313" key="5">
    <source>
        <dbReference type="EMBL" id="KAK7804530.1"/>
    </source>
</evidence>
<keyword evidence="1" id="KW-0433">Leucine-rich repeat</keyword>
<dbReference type="EMBL" id="JBBHLL010000373">
    <property type="protein sequence ID" value="KAK7804530.1"/>
    <property type="molecule type" value="Genomic_DNA"/>
</dbReference>
<name>A0AAW0HR02_MYOGA</name>
<dbReference type="InterPro" id="IPR050216">
    <property type="entry name" value="LRR_domain-containing"/>
</dbReference>
<evidence type="ECO:0000256" key="4">
    <source>
        <dbReference type="SAM" id="MobiDB-lite"/>
    </source>
</evidence>
<feature type="region of interest" description="Disordered" evidence="4">
    <location>
        <begin position="290"/>
        <end position="383"/>
    </location>
</feature>
<dbReference type="SMART" id="SM00369">
    <property type="entry name" value="LRR_TYP"/>
    <property type="match status" value="3"/>
</dbReference>
<reference evidence="5 6" key="1">
    <citation type="journal article" date="2023" name="bioRxiv">
        <title>Conserved and derived expression patterns and positive selection on dental genes reveal complex evolutionary context of ever-growing rodent molars.</title>
        <authorList>
            <person name="Calamari Z.T."/>
            <person name="Song A."/>
            <person name="Cohen E."/>
            <person name="Akter M."/>
            <person name="Roy R.D."/>
            <person name="Hallikas O."/>
            <person name="Christensen M.M."/>
            <person name="Li P."/>
            <person name="Marangoni P."/>
            <person name="Jernvall J."/>
            <person name="Klein O.D."/>
        </authorList>
    </citation>
    <scope>NUCLEOTIDE SEQUENCE [LARGE SCALE GENOMIC DNA]</scope>
    <source>
        <strain evidence="5">V071</strain>
    </source>
</reference>
<proteinExistence type="predicted"/>
<dbReference type="SUPFAM" id="SSF52058">
    <property type="entry name" value="L domain-like"/>
    <property type="match status" value="1"/>
</dbReference>
<dbReference type="GO" id="GO:0005737">
    <property type="term" value="C:cytoplasm"/>
    <property type="evidence" value="ECO:0007669"/>
    <property type="project" value="TreeGrafter"/>
</dbReference>
<dbReference type="Pfam" id="PF13855">
    <property type="entry name" value="LRR_8"/>
    <property type="match status" value="1"/>
</dbReference>
<evidence type="ECO:0000256" key="1">
    <source>
        <dbReference type="ARBA" id="ARBA00022614"/>
    </source>
</evidence>
<sequence>MEDTEEAANDPENAAVAKGIPASFSKNDESSFEGVIFSSSPILDLSQRGLCRLGELFKVPTLQQLHLQRNSLSEIPKDFFQLLPNLTWLDLRYNKIKALPSEIGSHKHLKTLLLERNPIKALPVELGQVTTLKALNLRHCPLEFPPHLIVQKGLVAILTFLRICLVENAFPGDESSQEVSSVKMFSGDLSCPVLPQSHKSTSREKGLNVPSHKAAVVEEKADFFPPMDRLDLSELHKSSTSTENWPSEEEIKRFWKLRQEIVENEKVDVLEKKLLAVELPPNLKAALNAKEKRHRKPVPTGRKKSTSFKGILPNLPSVYQNTMRTKRLDDSHMTTLRELQEKETLQEQRRSSTDKPAVSCHGPPAASQYGPHPQNHSGPSFMVGDKRTLQEWREQTQLMRSRREVNKFQTPHRSMMASKIPFATDLIDHGKTPSNPLGKMKANRERTVKRSVSAAPLADLEEKIRRHTQQICARNFLGTNPLQDMKVANQDLETAKKLQEELRKLKLEMTLNKEHPFAALSGNLSLHPPASQPQNIFFNTKY</sequence>
<feature type="compositionally biased region" description="Basic and acidic residues" evidence="4">
    <location>
        <begin position="338"/>
        <end position="353"/>
    </location>
</feature>
<feature type="region of interest" description="Disordered" evidence="4">
    <location>
        <begin position="1"/>
        <end position="20"/>
    </location>
</feature>
<accession>A0AAW0HR02</accession>
<protein>
    <recommendedName>
        <fullName evidence="7">Leucine-rich repeat-containing protein 27</fullName>
    </recommendedName>
</protein>
<dbReference type="PROSITE" id="PS51450">
    <property type="entry name" value="LRR"/>
    <property type="match status" value="1"/>
</dbReference>